<dbReference type="Proteomes" id="UP000237000">
    <property type="component" value="Unassembled WGS sequence"/>
</dbReference>
<sequence>MWKVKYGTGAEDPYLFSTNNFLGRQIFEFDPDAGTPGERAQVEEARQNFYRNRFKVKPCSDLIWRLQLLKTSSNHKTINN</sequence>
<reference evidence="3" key="1">
    <citation type="submission" date="2016-06" db="EMBL/GenBank/DDBJ databases">
        <title>Parallel loss of symbiosis genes in relatives of nitrogen-fixing non-legume Parasponia.</title>
        <authorList>
            <person name="Van Velzen R."/>
            <person name="Holmer R."/>
            <person name="Bu F."/>
            <person name="Rutten L."/>
            <person name="Van Zeijl A."/>
            <person name="Liu W."/>
            <person name="Santuari L."/>
            <person name="Cao Q."/>
            <person name="Sharma T."/>
            <person name="Shen D."/>
            <person name="Roswanjaya Y."/>
            <person name="Wardhani T."/>
            <person name="Kalhor M.S."/>
            <person name="Jansen J."/>
            <person name="Van den Hoogen J."/>
            <person name="Gungor B."/>
            <person name="Hartog M."/>
            <person name="Hontelez J."/>
            <person name="Verver J."/>
            <person name="Yang W.-C."/>
            <person name="Schijlen E."/>
            <person name="Repin R."/>
            <person name="Schilthuizen M."/>
            <person name="Schranz E."/>
            <person name="Heidstra R."/>
            <person name="Miyata K."/>
            <person name="Fedorova E."/>
            <person name="Kohlen W."/>
            <person name="Bisseling T."/>
            <person name="Smit S."/>
            <person name="Geurts R."/>
        </authorList>
    </citation>
    <scope>NUCLEOTIDE SEQUENCE [LARGE SCALE GENOMIC DNA]</scope>
    <source>
        <strain evidence="3">cv. RG33-2</strain>
    </source>
</reference>
<evidence type="ECO:0000313" key="3">
    <source>
        <dbReference type="Proteomes" id="UP000237000"/>
    </source>
</evidence>
<keyword evidence="2" id="KW-0808">Transferase</keyword>
<comment type="caution">
    <text evidence="2">The sequence shown here is derived from an EMBL/GenBank/DDBJ whole genome shotgun (WGS) entry which is preliminary data.</text>
</comment>
<proteinExistence type="predicted"/>
<accession>A0A2P5F7H5</accession>
<gene>
    <name evidence="2" type="ORF">TorRG33x02_104090</name>
</gene>
<keyword evidence="3" id="KW-1185">Reference proteome</keyword>
<dbReference type="InParanoid" id="A0A2P5F7H5"/>
<dbReference type="SUPFAM" id="SSF48239">
    <property type="entry name" value="Terpenoid cyclases/Protein prenyltransferases"/>
    <property type="match status" value="1"/>
</dbReference>
<organism evidence="2 3">
    <name type="scientific">Trema orientale</name>
    <name type="common">Charcoal tree</name>
    <name type="synonym">Celtis orientalis</name>
    <dbReference type="NCBI Taxonomy" id="63057"/>
    <lineage>
        <taxon>Eukaryota</taxon>
        <taxon>Viridiplantae</taxon>
        <taxon>Streptophyta</taxon>
        <taxon>Embryophyta</taxon>
        <taxon>Tracheophyta</taxon>
        <taxon>Spermatophyta</taxon>
        <taxon>Magnoliopsida</taxon>
        <taxon>eudicotyledons</taxon>
        <taxon>Gunneridae</taxon>
        <taxon>Pentapetalae</taxon>
        <taxon>rosids</taxon>
        <taxon>fabids</taxon>
        <taxon>Rosales</taxon>
        <taxon>Cannabaceae</taxon>
        <taxon>Trema</taxon>
    </lineage>
</organism>
<dbReference type="GO" id="GO:0016104">
    <property type="term" value="P:triterpenoid biosynthetic process"/>
    <property type="evidence" value="ECO:0007669"/>
    <property type="project" value="InterPro"/>
</dbReference>
<dbReference type="AlphaFoldDB" id="A0A2P5F7H5"/>
<dbReference type="PANTHER" id="PTHR11764:SF58">
    <property type="entry name" value="BETA-AMYRIN SYNTHASE-RELATED"/>
    <property type="match status" value="1"/>
</dbReference>
<evidence type="ECO:0000313" key="2">
    <source>
        <dbReference type="EMBL" id="PON93706.1"/>
    </source>
</evidence>
<dbReference type="InterPro" id="IPR018333">
    <property type="entry name" value="Squalene_cyclase"/>
</dbReference>
<dbReference type="OrthoDB" id="21502at2759"/>
<dbReference type="GO" id="GO:0016740">
    <property type="term" value="F:transferase activity"/>
    <property type="evidence" value="ECO:0007669"/>
    <property type="project" value="UniProtKB-KW"/>
</dbReference>
<dbReference type="PANTHER" id="PTHR11764">
    <property type="entry name" value="TERPENE CYCLASE/MUTASE FAMILY MEMBER"/>
    <property type="match status" value="1"/>
</dbReference>
<protein>
    <submittedName>
        <fullName evidence="2">Terpenoid cyclases/protein prenyltransferase alpha-alpha toroid</fullName>
    </submittedName>
</protein>
<dbReference type="GO" id="GO:0005811">
    <property type="term" value="C:lipid droplet"/>
    <property type="evidence" value="ECO:0007669"/>
    <property type="project" value="InterPro"/>
</dbReference>
<keyword evidence="1" id="KW-0413">Isomerase</keyword>
<dbReference type="EMBL" id="JXTC01000056">
    <property type="protein sequence ID" value="PON93706.1"/>
    <property type="molecule type" value="Genomic_DNA"/>
</dbReference>
<dbReference type="STRING" id="63057.A0A2P5F7H5"/>
<dbReference type="InterPro" id="IPR008930">
    <property type="entry name" value="Terpenoid_cyclase/PrenylTrfase"/>
</dbReference>
<dbReference type="GO" id="GO:0042300">
    <property type="term" value="F:beta-amyrin synthase activity"/>
    <property type="evidence" value="ECO:0007669"/>
    <property type="project" value="UniProtKB-ARBA"/>
</dbReference>
<name>A0A2P5F7H5_TREOI</name>
<evidence type="ECO:0000256" key="1">
    <source>
        <dbReference type="ARBA" id="ARBA00023235"/>
    </source>
</evidence>